<keyword evidence="4" id="KW-1185">Reference proteome</keyword>
<dbReference type="AlphaFoldDB" id="A0A369JQY2"/>
<evidence type="ECO:0000256" key="1">
    <source>
        <dbReference type="ARBA" id="ARBA00026101"/>
    </source>
</evidence>
<organism evidence="3 4">
    <name type="scientific">Hypsizygus marmoreus</name>
    <name type="common">White beech mushroom</name>
    <name type="synonym">Agaricus marmoreus</name>
    <dbReference type="NCBI Taxonomy" id="39966"/>
    <lineage>
        <taxon>Eukaryota</taxon>
        <taxon>Fungi</taxon>
        <taxon>Dikarya</taxon>
        <taxon>Basidiomycota</taxon>
        <taxon>Agaricomycotina</taxon>
        <taxon>Agaricomycetes</taxon>
        <taxon>Agaricomycetidae</taxon>
        <taxon>Agaricales</taxon>
        <taxon>Tricholomatineae</taxon>
        <taxon>Lyophyllaceae</taxon>
        <taxon>Hypsizygus</taxon>
    </lineage>
</organism>
<dbReference type="InterPro" id="IPR014729">
    <property type="entry name" value="Rossmann-like_a/b/a_fold"/>
</dbReference>
<keyword evidence="3" id="KW-0548">Nucleotidyltransferase</keyword>
<keyword evidence="3" id="KW-0808">Transferase</keyword>
<dbReference type="STRING" id="39966.A0A369JQY2"/>
<dbReference type="GO" id="GO:0005635">
    <property type="term" value="C:nuclear envelope"/>
    <property type="evidence" value="ECO:0007669"/>
    <property type="project" value="TreeGrafter"/>
</dbReference>
<protein>
    <recommendedName>
        <fullName evidence="1">choline-phosphate cytidylyltransferase</fullName>
        <ecNumber evidence="1">2.7.7.15</ecNumber>
    </recommendedName>
</protein>
<name>A0A369JQY2_HYPMA</name>
<dbReference type="InParanoid" id="A0A369JQY2"/>
<dbReference type="GO" id="GO:0004105">
    <property type="term" value="F:choline-phosphate cytidylyltransferase activity"/>
    <property type="evidence" value="ECO:0007669"/>
    <property type="project" value="UniProtKB-EC"/>
</dbReference>
<sequence>MGASSVLSDDDYDVVSNPSQRSLESSLNDFGHIPVQTVHEPPPSQAARDTYRTASWTAEDIQEYVRRALHVSPPPGRTSVIDRTKRVYVDGAFDGFSASHALQLRQAKLSFPSVYLVVGIFPDDALRLHGFDTSVSHVERCEVVRHCRWVDEIITDAPWVLDSKFLDENGIDYIALDEGTSVDPAIDKLRLSGYDNIKEIGKVIPTRRTLNPTFPVHIHSTTPVPPLTPEPRVDFLE</sequence>
<reference evidence="3" key="1">
    <citation type="submission" date="2018-04" db="EMBL/GenBank/DDBJ databases">
        <title>Whole genome sequencing of Hypsizygus marmoreus.</title>
        <authorList>
            <person name="Choi I.-G."/>
            <person name="Min B."/>
            <person name="Kim J.-G."/>
            <person name="Kim S."/>
            <person name="Oh Y.-L."/>
            <person name="Kong W.-S."/>
            <person name="Park H."/>
            <person name="Jeong J."/>
            <person name="Song E.-S."/>
        </authorList>
    </citation>
    <scope>NUCLEOTIDE SEQUENCE [LARGE SCALE GENOMIC DNA]</scope>
    <source>
        <strain evidence="3">51987-8</strain>
    </source>
</reference>
<dbReference type="Pfam" id="PF01467">
    <property type="entry name" value="CTP_transf_like"/>
    <property type="match status" value="1"/>
</dbReference>
<dbReference type="GO" id="GO:0031210">
    <property type="term" value="F:phosphatidylcholine binding"/>
    <property type="evidence" value="ECO:0007669"/>
    <property type="project" value="TreeGrafter"/>
</dbReference>
<dbReference type="SUPFAM" id="SSF52374">
    <property type="entry name" value="Nucleotidylyl transferase"/>
    <property type="match status" value="1"/>
</dbReference>
<comment type="caution">
    <text evidence="3">The sequence shown here is derived from an EMBL/GenBank/DDBJ whole genome shotgun (WGS) entry which is preliminary data.</text>
</comment>
<dbReference type="Proteomes" id="UP000076154">
    <property type="component" value="Unassembled WGS sequence"/>
</dbReference>
<dbReference type="PANTHER" id="PTHR10739:SF13">
    <property type="entry name" value="CHOLINE-PHOSPHATE CYTIDYLYLTRANSFERASE"/>
    <property type="match status" value="1"/>
</dbReference>
<feature type="domain" description="Cytidyltransferase-like" evidence="2">
    <location>
        <begin position="88"/>
        <end position="205"/>
    </location>
</feature>
<dbReference type="NCBIfam" id="TIGR00125">
    <property type="entry name" value="cyt_tran_rel"/>
    <property type="match status" value="1"/>
</dbReference>
<dbReference type="InterPro" id="IPR004821">
    <property type="entry name" value="Cyt_trans-like"/>
</dbReference>
<dbReference type="PANTHER" id="PTHR10739">
    <property type="entry name" value="CYTIDYLYLTRANSFERASE"/>
    <property type="match status" value="1"/>
</dbReference>
<dbReference type="OrthoDB" id="17102at2759"/>
<dbReference type="EMBL" id="LUEZ02000046">
    <property type="protein sequence ID" value="RDB23742.1"/>
    <property type="molecule type" value="Genomic_DNA"/>
</dbReference>
<dbReference type="Gene3D" id="3.40.50.620">
    <property type="entry name" value="HUPs"/>
    <property type="match status" value="1"/>
</dbReference>
<evidence type="ECO:0000313" key="3">
    <source>
        <dbReference type="EMBL" id="RDB23742.1"/>
    </source>
</evidence>
<dbReference type="InterPro" id="IPR045049">
    <property type="entry name" value="Pcy1-like"/>
</dbReference>
<evidence type="ECO:0000259" key="2">
    <source>
        <dbReference type="Pfam" id="PF01467"/>
    </source>
</evidence>
<gene>
    <name evidence="3" type="primary">Pcyt1b</name>
    <name evidence="3" type="ORF">Hypma_009092</name>
</gene>
<evidence type="ECO:0000313" key="4">
    <source>
        <dbReference type="Proteomes" id="UP000076154"/>
    </source>
</evidence>
<proteinExistence type="predicted"/>
<accession>A0A369JQY2</accession>
<dbReference type="EC" id="2.7.7.15" evidence="1"/>